<evidence type="ECO:0000259" key="12">
    <source>
        <dbReference type="Pfam" id="PF02931"/>
    </source>
</evidence>
<dbReference type="GO" id="GO:0004888">
    <property type="term" value="F:transmembrane signaling receptor activity"/>
    <property type="evidence" value="ECO:0007669"/>
    <property type="project" value="InterPro"/>
</dbReference>
<comment type="similarity">
    <text evidence="11">Belongs to the ligand-gated ion channel (TC 1.A.9) family.</text>
</comment>
<comment type="caution">
    <text evidence="11">Lacks conserved residue(s) required for the propagation of feature annotation.</text>
</comment>
<dbReference type="InterPro" id="IPR006201">
    <property type="entry name" value="Neur_channel"/>
</dbReference>
<accession>A0A915PK98</accession>
<feature type="domain" description="Neurotransmitter-gated ion-channel ligand-binding" evidence="12">
    <location>
        <begin position="81"/>
        <end position="287"/>
    </location>
</feature>
<dbReference type="PANTHER" id="PTHR18945">
    <property type="entry name" value="NEUROTRANSMITTER GATED ION CHANNEL"/>
    <property type="match status" value="1"/>
</dbReference>
<dbReference type="PRINTS" id="PR00252">
    <property type="entry name" value="NRIONCHANNEL"/>
</dbReference>
<dbReference type="InterPro" id="IPR036719">
    <property type="entry name" value="Neuro-gated_channel_TM_sf"/>
</dbReference>
<dbReference type="InterPro" id="IPR006029">
    <property type="entry name" value="Neurotrans-gated_channel_TM"/>
</dbReference>
<keyword evidence="7 11" id="KW-1133">Transmembrane helix</keyword>
<dbReference type="Pfam" id="PF02931">
    <property type="entry name" value="Neur_chan_LBD"/>
    <property type="match status" value="1"/>
</dbReference>
<evidence type="ECO:0000256" key="4">
    <source>
        <dbReference type="ARBA" id="ARBA00022475"/>
    </source>
</evidence>
<reference evidence="15" key="1">
    <citation type="submission" date="2022-11" db="UniProtKB">
        <authorList>
            <consortium name="WormBaseParasite"/>
        </authorList>
    </citation>
    <scope>IDENTIFICATION</scope>
</reference>
<comment type="subcellular location">
    <subcellularLocation>
        <location evidence="2">Cell membrane</location>
    </subcellularLocation>
    <subcellularLocation>
        <location evidence="1">Membrane</location>
        <topology evidence="1">Multi-pass membrane protein</topology>
    </subcellularLocation>
</comment>
<evidence type="ECO:0000256" key="7">
    <source>
        <dbReference type="ARBA" id="ARBA00022989"/>
    </source>
</evidence>
<evidence type="ECO:0000256" key="1">
    <source>
        <dbReference type="ARBA" id="ARBA00004141"/>
    </source>
</evidence>
<dbReference type="InterPro" id="IPR006202">
    <property type="entry name" value="Neur_chan_lig-bd"/>
</dbReference>
<evidence type="ECO:0000256" key="2">
    <source>
        <dbReference type="ARBA" id="ARBA00004236"/>
    </source>
</evidence>
<protein>
    <submittedName>
        <fullName evidence="15">Uncharacterized protein</fullName>
    </submittedName>
</protein>
<keyword evidence="10 11" id="KW-0407">Ion channel</keyword>
<dbReference type="InterPro" id="IPR006028">
    <property type="entry name" value="GABAA/Glycine_rcpt"/>
</dbReference>
<keyword evidence="9 11" id="KW-0472">Membrane</keyword>
<evidence type="ECO:0000256" key="9">
    <source>
        <dbReference type="ARBA" id="ARBA00023136"/>
    </source>
</evidence>
<evidence type="ECO:0000313" key="14">
    <source>
        <dbReference type="Proteomes" id="UP000887581"/>
    </source>
</evidence>
<feature type="domain" description="Neurotransmitter-gated ion-channel transmembrane" evidence="13">
    <location>
        <begin position="296"/>
        <end position="391"/>
    </location>
</feature>
<dbReference type="InterPro" id="IPR038050">
    <property type="entry name" value="Neuro_actylchol_rec"/>
</dbReference>
<dbReference type="Pfam" id="PF02932">
    <property type="entry name" value="Neur_chan_memb"/>
    <property type="match status" value="1"/>
</dbReference>
<dbReference type="GO" id="GO:0005886">
    <property type="term" value="C:plasma membrane"/>
    <property type="evidence" value="ECO:0007669"/>
    <property type="project" value="UniProtKB-SubCell"/>
</dbReference>
<dbReference type="SUPFAM" id="SSF90112">
    <property type="entry name" value="Neurotransmitter-gated ion-channel transmembrane pore"/>
    <property type="match status" value="1"/>
</dbReference>
<dbReference type="CDD" id="cd19049">
    <property type="entry name" value="LGIC_TM_anion"/>
    <property type="match status" value="1"/>
</dbReference>
<evidence type="ECO:0000256" key="8">
    <source>
        <dbReference type="ARBA" id="ARBA00023065"/>
    </source>
</evidence>
<keyword evidence="6" id="KW-0732">Signal</keyword>
<dbReference type="Gene3D" id="2.70.170.10">
    <property type="entry name" value="Neurotransmitter-gated ion-channel ligand-binding domain"/>
    <property type="match status" value="1"/>
</dbReference>
<dbReference type="AlphaFoldDB" id="A0A915PK98"/>
<evidence type="ECO:0000259" key="13">
    <source>
        <dbReference type="Pfam" id="PF02932"/>
    </source>
</evidence>
<keyword evidence="8 11" id="KW-0406">Ion transport</keyword>
<keyword evidence="14" id="KW-1185">Reference proteome</keyword>
<proteinExistence type="inferred from homology"/>
<organism evidence="14 15">
    <name type="scientific">Setaria digitata</name>
    <dbReference type="NCBI Taxonomy" id="48799"/>
    <lineage>
        <taxon>Eukaryota</taxon>
        <taxon>Metazoa</taxon>
        <taxon>Ecdysozoa</taxon>
        <taxon>Nematoda</taxon>
        <taxon>Chromadorea</taxon>
        <taxon>Rhabditida</taxon>
        <taxon>Spirurina</taxon>
        <taxon>Spiruromorpha</taxon>
        <taxon>Filarioidea</taxon>
        <taxon>Setariidae</taxon>
        <taxon>Setaria</taxon>
    </lineage>
</organism>
<name>A0A915PK98_9BILA</name>
<feature type="transmembrane region" description="Helical" evidence="11">
    <location>
        <begin position="322"/>
        <end position="339"/>
    </location>
</feature>
<evidence type="ECO:0000256" key="3">
    <source>
        <dbReference type="ARBA" id="ARBA00022448"/>
    </source>
</evidence>
<evidence type="ECO:0000256" key="10">
    <source>
        <dbReference type="ARBA" id="ARBA00023303"/>
    </source>
</evidence>
<evidence type="ECO:0000313" key="15">
    <source>
        <dbReference type="WBParaSite" id="sdigi.contig144.g5192.t1"/>
    </source>
</evidence>
<evidence type="ECO:0000256" key="6">
    <source>
        <dbReference type="ARBA" id="ARBA00022729"/>
    </source>
</evidence>
<sequence length="526" mass="60469">MYSELMCIEDLNFNRKQRDQDDTTDLQNFQLEETIVKGENVPEFFEMMDESVSVEPPIGIAETPFIDVEYDEIDQACTSDKKIIEILLKKYKARKTPSEEGVIVWIEVWVQEVNSINEITSDFDMDIYVTELWVDKALRYDDMNPCKYNLSLSNEILDQIWKPNTVFINSKSASIHKSPFTNLFLMIYPNGTVWANYRVQVKGPCQMDFTSFPMDEQTCLLTFQSFSYNNQEVDMRWINTKEPLILLKDQIILPDFVLSNYNTSIAHVTYPAGIWNELTMTFTFTRRYGWYIFQAYVPTYLTIFISWISFCLSAKMIPARTMLGVNSLLALTFHFGNIMRNLPRVSYVKAFDVWMLSCLSFVFCSLLELAIIGSMNARSETATTKKLSKKRTSRSPPLYVSRKHSPIIYHKETVDNIPQGSNSGCNSPPINPWINQTVLAPLSGSNVIIRGSIGKGDLCANRLRQKDEALLLDSKDTGIFRNRPRKARFSFKHQTSNIANPEGNQTEFEMISFSQNFLGLSNLSSK</sequence>
<keyword evidence="5 11" id="KW-0812">Transmembrane</keyword>
<keyword evidence="3 11" id="KW-0813">Transport</keyword>
<dbReference type="Proteomes" id="UP000887581">
    <property type="component" value="Unplaced"/>
</dbReference>
<dbReference type="WBParaSite" id="sdigi.contig144.g5192.t1">
    <property type="protein sequence ID" value="sdigi.contig144.g5192.t1"/>
    <property type="gene ID" value="sdigi.contig144.g5192"/>
</dbReference>
<dbReference type="SUPFAM" id="SSF63712">
    <property type="entry name" value="Nicotinic receptor ligand binding domain-like"/>
    <property type="match status" value="1"/>
</dbReference>
<keyword evidence="4" id="KW-1003">Cell membrane</keyword>
<evidence type="ECO:0000256" key="11">
    <source>
        <dbReference type="RuleBase" id="RU000687"/>
    </source>
</evidence>
<dbReference type="PROSITE" id="PS00236">
    <property type="entry name" value="NEUROTR_ION_CHANNEL"/>
    <property type="match status" value="1"/>
</dbReference>
<evidence type="ECO:0000256" key="5">
    <source>
        <dbReference type="ARBA" id="ARBA00022692"/>
    </source>
</evidence>
<dbReference type="GO" id="GO:0005230">
    <property type="term" value="F:extracellular ligand-gated monoatomic ion channel activity"/>
    <property type="evidence" value="ECO:0007669"/>
    <property type="project" value="InterPro"/>
</dbReference>
<feature type="transmembrane region" description="Helical" evidence="11">
    <location>
        <begin position="288"/>
        <end position="310"/>
    </location>
</feature>
<dbReference type="InterPro" id="IPR018000">
    <property type="entry name" value="Neurotransmitter_ion_chnl_CS"/>
</dbReference>
<dbReference type="PRINTS" id="PR00253">
    <property type="entry name" value="GABAARECEPTR"/>
</dbReference>
<dbReference type="Gene3D" id="1.20.58.390">
    <property type="entry name" value="Neurotransmitter-gated ion-channel transmembrane domain"/>
    <property type="match status" value="1"/>
</dbReference>
<dbReference type="CDD" id="cd18990">
    <property type="entry name" value="LGIC_ECD_GABAAR"/>
    <property type="match status" value="1"/>
</dbReference>
<dbReference type="InterPro" id="IPR036734">
    <property type="entry name" value="Neur_chan_lig-bd_sf"/>
</dbReference>
<feature type="transmembrane region" description="Helical" evidence="11">
    <location>
        <begin position="351"/>
        <end position="372"/>
    </location>
</feature>